<evidence type="ECO:0000313" key="2">
    <source>
        <dbReference type="Proteomes" id="UP001241377"/>
    </source>
</evidence>
<accession>A0ACC2VW06</accession>
<evidence type="ECO:0000313" key="1">
    <source>
        <dbReference type="EMBL" id="KAJ9103629.1"/>
    </source>
</evidence>
<comment type="caution">
    <text evidence="1">The sequence shown here is derived from an EMBL/GenBank/DDBJ whole genome shotgun (WGS) entry which is preliminary data.</text>
</comment>
<keyword evidence="2" id="KW-1185">Reference proteome</keyword>
<dbReference type="Proteomes" id="UP001241377">
    <property type="component" value="Unassembled WGS sequence"/>
</dbReference>
<dbReference type="EMBL" id="JASBWR010000044">
    <property type="protein sequence ID" value="KAJ9103629.1"/>
    <property type="molecule type" value="Genomic_DNA"/>
</dbReference>
<reference evidence="1" key="1">
    <citation type="submission" date="2023-04" db="EMBL/GenBank/DDBJ databases">
        <title>Draft Genome sequencing of Naganishia species isolated from polar environments using Oxford Nanopore Technology.</title>
        <authorList>
            <person name="Leo P."/>
            <person name="Venkateswaran K."/>
        </authorList>
    </citation>
    <scope>NUCLEOTIDE SEQUENCE</scope>
    <source>
        <strain evidence="1">MNA-CCFEE 5261</strain>
    </source>
</reference>
<sequence>MAASSNAGVSMQLTGSALEQQIAFGPPGLCDYLKAESSRSNFIDDYRLIRSQHASISRWVGSVSVATSLTSTSVFEDDDPLKNSTARSFSSLKRRANSTAQSVPPPKVTNRRKRNPPPFPTTVRGAYILPHGTPEYAHFVLRATYTDLIRVAVFGQPVIDKKKGKSAAARTLIVVLGVELTDNDKTISELRSCKTKAKVETYLKETQKLNEHPEGGIDDLVLTAKDPWKDFQRWLWQFEGDDAYADCLLGLAQCIHEVISKEK</sequence>
<organism evidence="1 2">
    <name type="scientific">Naganishia cerealis</name>
    <dbReference type="NCBI Taxonomy" id="610337"/>
    <lineage>
        <taxon>Eukaryota</taxon>
        <taxon>Fungi</taxon>
        <taxon>Dikarya</taxon>
        <taxon>Basidiomycota</taxon>
        <taxon>Agaricomycotina</taxon>
        <taxon>Tremellomycetes</taxon>
        <taxon>Filobasidiales</taxon>
        <taxon>Filobasidiaceae</taxon>
        <taxon>Naganishia</taxon>
    </lineage>
</organism>
<gene>
    <name evidence="1" type="ORF">QFC19_004204</name>
</gene>
<name>A0ACC2VW06_9TREE</name>
<protein>
    <submittedName>
        <fullName evidence="1">Uncharacterized protein</fullName>
    </submittedName>
</protein>
<proteinExistence type="predicted"/>